<feature type="compositionally biased region" description="Polar residues" evidence="1">
    <location>
        <begin position="132"/>
        <end position="150"/>
    </location>
</feature>
<evidence type="ECO:0000313" key="3">
    <source>
        <dbReference type="EMBL" id="PTM58258.1"/>
    </source>
</evidence>
<dbReference type="RefSeq" id="WP_107725086.1">
    <property type="nucleotide sequence ID" value="NZ_PZZP01000001.1"/>
</dbReference>
<protein>
    <recommendedName>
        <fullName evidence="5">Stage II sporulation protein B</fullName>
    </recommendedName>
</protein>
<dbReference type="AlphaFoldDB" id="A0A2T4Z8Q1"/>
<feature type="region of interest" description="Disordered" evidence="1">
    <location>
        <begin position="14"/>
        <end position="35"/>
    </location>
</feature>
<feature type="transmembrane region" description="Helical" evidence="2">
    <location>
        <begin position="99"/>
        <end position="122"/>
    </location>
</feature>
<keyword evidence="2" id="KW-1133">Transmembrane helix</keyword>
<evidence type="ECO:0000313" key="4">
    <source>
        <dbReference type="Proteomes" id="UP000241639"/>
    </source>
</evidence>
<evidence type="ECO:0008006" key="5">
    <source>
        <dbReference type="Google" id="ProtNLM"/>
    </source>
</evidence>
<feature type="region of interest" description="Disordered" evidence="1">
    <location>
        <begin position="132"/>
        <end position="158"/>
    </location>
</feature>
<name>A0A2T4Z8Q1_9BACL</name>
<evidence type="ECO:0000256" key="2">
    <source>
        <dbReference type="SAM" id="Phobius"/>
    </source>
</evidence>
<reference evidence="3 4" key="1">
    <citation type="submission" date="2018-04" db="EMBL/GenBank/DDBJ databases">
        <title>Genomic Encyclopedia of Archaeal and Bacterial Type Strains, Phase II (KMG-II): from individual species to whole genera.</title>
        <authorList>
            <person name="Goeker M."/>
        </authorList>
    </citation>
    <scope>NUCLEOTIDE SEQUENCE [LARGE SCALE GENOMIC DNA]</scope>
    <source>
        <strain evidence="3 4">DSM 45169</strain>
    </source>
</reference>
<dbReference type="EMBL" id="PZZP01000001">
    <property type="protein sequence ID" value="PTM58258.1"/>
    <property type="molecule type" value="Genomic_DNA"/>
</dbReference>
<organism evidence="3 4">
    <name type="scientific">Desmospora activa DSM 45169</name>
    <dbReference type="NCBI Taxonomy" id="1121389"/>
    <lineage>
        <taxon>Bacteria</taxon>
        <taxon>Bacillati</taxon>
        <taxon>Bacillota</taxon>
        <taxon>Bacilli</taxon>
        <taxon>Bacillales</taxon>
        <taxon>Thermoactinomycetaceae</taxon>
        <taxon>Desmospora</taxon>
    </lineage>
</organism>
<accession>A0A2T4Z8Q1</accession>
<keyword evidence="2" id="KW-0472">Membrane</keyword>
<sequence>MEKKRITIRFHQGGRSPTVQIGDQQADTVSREVKGEEVTGAKKKLDADKLAVPTTLEDKNPPDESDAPWVWGMEREESVEWGKPYSYKGLPDKKTVRSVILSIVGAVLLGTLMGFLVLSLFFSSESDISTRSIDSHLPTTPNEAEPSQQKTAEKEEQKTATLKLPALSGIMVQGGTYQEKAGGEQAVHQLRSEGWAAVMSADSPHRLLLGIGTEKDDAAALASFYKENGQTVILKEHQVKETTLSLSEKNKEVMEESIAPVVKEGHRIYALVAKRTSQGLAGGERSLQPVWKDVEQSSKKVSSLAKGMENDLPQKARDPFIQMMQSLDQVVQSGQANVNSPEESMLWQIQEGLIRYALAYEKFVAAVR</sequence>
<proteinExistence type="predicted"/>
<feature type="compositionally biased region" description="Polar residues" evidence="1">
    <location>
        <begin position="15"/>
        <end position="28"/>
    </location>
</feature>
<dbReference type="OrthoDB" id="2680382at2"/>
<dbReference type="Proteomes" id="UP000241639">
    <property type="component" value="Unassembled WGS sequence"/>
</dbReference>
<keyword evidence="4" id="KW-1185">Reference proteome</keyword>
<evidence type="ECO:0000256" key="1">
    <source>
        <dbReference type="SAM" id="MobiDB-lite"/>
    </source>
</evidence>
<comment type="caution">
    <text evidence="3">The sequence shown here is derived from an EMBL/GenBank/DDBJ whole genome shotgun (WGS) entry which is preliminary data.</text>
</comment>
<keyword evidence="2" id="KW-0812">Transmembrane</keyword>
<gene>
    <name evidence="3" type="ORF">C8J48_0838</name>
</gene>